<dbReference type="EMBL" id="JAKOGG010000021">
    <property type="protein sequence ID" value="MCS4558428.1"/>
    <property type="molecule type" value="Genomic_DNA"/>
</dbReference>
<keyword evidence="4 9" id="KW-0812">Transmembrane</keyword>
<protein>
    <submittedName>
        <fullName evidence="11">MotA/TolQ/ExbB proton channel family protein</fullName>
    </submittedName>
</protein>
<proteinExistence type="inferred from homology"/>
<organism evidence="11 12">
    <name type="scientific">Shewanella electrica</name>
    <dbReference type="NCBI Taxonomy" id="515560"/>
    <lineage>
        <taxon>Bacteria</taxon>
        <taxon>Pseudomonadati</taxon>
        <taxon>Pseudomonadota</taxon>
        <taxon>Gammaproteobacteria</taxon>
        <taxon>Alteromonadales</taxon>
        <taxon>Shewanellaceae</taxon>
        <taxon>Shewanella</taxon>
    </lineage>
</organism>
<dbReference type="PANTHER" id="PTHR30625">
    <property type="entry name" value="PROTEIN TOLQ"/>
    <property type="match status" value="1"/>
</dbReference>
<evidence type="ECO:0000256" key="9">
    <source>
        <dbReference type="SAM" id="Phobius"/>
    </source>
</evidence>
<evidence type="ECO:0000256" key="2">
    <source>
        <dbReference type="ARBA" id="ARBA00022448"/>
    </source>
</evidence>
<evidence type="ECO:0000256" key="7">
    <source>
        <dbReference type="ARBA" id="ARBA00023136"/>
    </source>
</evidence>
<evidence type="ECO:0000256" key="6">
    <source>
        <dbReference type="ARBA" id="ARBA00022989"/>
    </source>
</evidence>
<dbReference type="Proteomes" id="UP001201549">
    <property type="component" value="Unassembled WGS sequence"/>
</dbReference>
<dbReference type="RefSeq" id="WP_238898247.1">
    <property type="nucleotide sequence ID" value="NZ_JAKOGG010000021.1"/>
</dbReference>
<keyword evidence="7 9" id="KW-0472">Membrane</keyword>
<evidence type="ECO:0000256" key="5">
    <source>
        <dbReference type="ARBA" id="ARBA00022927"/>
    </source>
</evidence>
<accession>A0ABT2FQB6</accession>
<feature type="domain" description="MotA/TolQ/ExbB proton channel" evidence="10">
    <location>
        <begin position="66"/>
        <end position="184"/>
    </location>
</feature>
<name>A0ABT2FQB6_9GAMM</name>
<dbReference type="PANTHER" id="PTHR30625:SF15">
    <property type="entry name" value="BIOPOLYMER TRANSPORT PROTEIN EXBB"/>
    <property type="match status" value="1"/>
</dbReference>
<evidence type="ECO:0000313" key="12">
    <source>
        <dbReference type="Proteomes" id="UP001201549"/>
    </source>
</evidence>
<comment type="caution">
    <text evidence="11">The sequence shown here is derived from an EMBL/GenBank/DDBJ whole genome shotgun (WGS) entry which is preliminary data.</text>
</comment>
<gene>
    <name evidence="11" type="ORF">L9G74_18485</name>
</gene>
<keyword evidence="3" id="KW-1003">Cell membrane</keyword>
<keyword evidence="12" id="KW-1185">Reference proteome</keyword>
<reference evidence="12" key="2">
    <citation type="submission" date="2023-07" db="EMBL/GenBank/DDBJ databases">
        <title>Shewanella mangrovi sp. nov., an acetaldehyde- degrading bacterium isolated from mangrove sediment.</title>
        <authorList>
            <person name="Liu Y."/>
        </authorList>
    </citation>
    <scope>NUCLEOTIDE SEQUENCE [LARGE SCALE GENOMIC DNA]</scope>
    <source>
        <strain evidence="12">C32</strain>
    </source>
</reference>
<reference evidence="11 12" key="1">
    <citation type="submission" date="2022-02" db="EMBL/GenBank/DDBJ databases">
        <authorList>
            <person name="Zhuang L."/>
        </authorList>
    </citation>
    <scope>NUCLEOTIDE SEQUENCE [LARGE SCALE GENOMIC DNA]</scope>
    <source>
        <strain evidence="11 12">C32</strain>
    </source>
</reference>
<keyword evidence="2 8" id="KW-0813">Transport</keyword>
<feature type="transmembrane region" description="Helical" evidence="9">
    <location>
        <begin position="150"/>
        <end position="175"/>
    </location>
</feature>
<dbReference type="InterPro" id="IPR050790">
    <property type="entry name" value="ExbB/TolQ_transport"/>
</dbReference>
<evidence type="ECO:0000256" key="1">
    <source>
        <dbReference type="ARBA" id="ARBA00004651"/>
    </source>
</evidence>
<dbReference type="InterPro" id="IPR002898">
    <property type="entry name" value="MotA_ExbB_proton_chnl"/>
</dbReference>
<comment type="similarity">
    <text evidence="8">Belongs to the exbB/tolQ family.</text>
</comment>
<evidence type="ECO:0000256" key="3">
    <source>
        <dbReference type="ARBA" id="ARBA00022475"/>
    </source>
</evidence>
<evidence type="ECO:0000256" key="8">
    <source>
        <dbReference type="RuleBase" id="RU004057"/>
    </source>
</evidence>
<evidence type="ECO:0000313" key="11">
    <source>
        <dbReference type="EMBL" id="MCS4558428.1"/>
    </source>
</evidence>
<sequence>MLNDIWSISTAIPLALCSVITLALVAERCWCLVKLKRLSDKQQQHAIGALKQGDIGSATDYIRAEKPFYHLALEALLAAKQQPRAERDEQVSFELKTLQRQMKRRLSALVTVATLAPMLGLLGTIIGLMRSFHDIGEHQGPVEPAIVADGLWQALSTTAAGLVIAVICVLTHALLASKVRHALSESSELLNRISHALGQ</sequence>
<keyword evidence="6 9" id="KW-1133">Transmembrane helix</keyword>
<dbReference type="Pfam" id="PF01618">
    <property type="entry name" value="MotA_ExbB"/>
    <property type="match status" value="1"/>
</dbReference>
<feature type="transmembrane region" description="Helical" evidence="9">
    <location>
        <begin position="6"/>
        <end position="26"/>
    </location>
</feature>
<keyword evidence="5 8" id="KW-0653">Protein transport</keyword>
<comment type="subcellular location">
    <subcellularLocation>
        <location evidence="1">Cell membrane</location>
        <topology evidence="1">Multi-pass membrane protein</topology>
    </subcellularLocation>
    <subcellularLocation>
        <location evidence="8">Membrane</location>
        <topology evidence="8">Multi-pass membrane protein</topology>
    </subcellularLocation>
</comment>
<feature type="transmembrane region" description="Helical" evidence="9">
    <location>
        <begin position="106"/>
        <end position="130"/>
    </location>
</feature>
<evidence type="ECO:0000259" key="10">
    <source>
        <dbReference type="Pfam" id="PF01618"/>
    </source>
</evidence>
<evidence type="ECO:0000256" key="4">
    <source>
        <dbReference type="ARBA" id="ARBA00022692"/>
    </source>
</evidence>